<evidence type="ECO:0000259" key="10">
    <source>
        <dbReference type="Pfam" id="PF03553"/>
    </source>
</evidence>
<reference evidence="11" key="2">
    <citation type="submission" date="2021-04" db="EMBL/GenBank/DDBJ databases">
        <authorList>
            <person name="Gilroy R."/>
        </authorList>
    </citation>
    <scope>NUCLEOTIDE SEQUENCE</scope>
    <source>
        <strain evidence="11">CHK179-7159</strain>
    </source>
</reference>
<feature type="transmembrane region" description="Helical" evidence="9">
    <location>
        <begin position="43"/>
        <end position="61"/>
    </location>
</feature>
<comment type="similarity">
    <text evidence="8">Belongs to the NhaC Na(+)/H(+) (TC 2.A.35) antiporter family.</text>
</comment>
<evidence type="ECO:0000256" key="3">
    <source>
        <dbReference type="ARBA" id="ARBA00022449"/>
    </source>
</evidence>
<proteinExistence type="inferred from homology"/>
<feature type="transmembrane region" description="Helical" evidence="9">
    <location>
        <begin position="73"/>
        <end position="97"/>
    </location>
</feature>
<feature type="transmembrane region" description="Helical" evidence="9">
    <location>
        <begin position="316"/>
        <end position="336"/>
    </location>
</feature>
<reference evidence="11" key="1">
    <citation type="journal article" date="2021" name="PeerJ">
        <title>Extensive microbial diversity within the chicken gut microbiome revealed by metagenomics and culture.</title>
        <authorList>
            <person name="Gilroy R."/>
            <person name="Ravi A."/>
            <person name="Getino M."/>
            <person name="Pursley I."/>
            <person name="Horton D.L."/>
            <person name="Alikhan N.F."/>
            <person name="Baker D."/>
            <person name="Gharbi K."/>
            <person name="Hall N."/>
            <person name="Watson M."/>
            <person name="Adriaenssens E.M."/>
            <person name="Foster-Nyarko E."/>
            <person name="Jarju S."/>
            <person name="Secka A."/>
            <person name="Antonio M."/>
            <person name="Oren A."/>
            <person name="Chaudhuri R.R."/>
            <person name="La Ragione R."/>
            <person name="Hildebrand F."/>
            <person name="Pallen M.J."/>
        </authorList>
    </citation>
    <scope>NUCLEOTIDE SEQUENCE</scope>
    <source>
        <strain evidence="11">CHK179-7159</strain>
    </source>
</reference>
<dbReference type="EMBL" id="DWYY01000119">
    <property type="protein sequence ID" value="HJA93599.1"/>
    <property type="molecule type" value="Genomic_DNA"/>
</dbReference>
<dbReference type="Proteomes" id="UP000886858">
    <property type="component" value="Unassembled WGS sequence"/>
</dbReference>
<feature type="transmembrane region" description="Helical" evidence="9">
    <location>
        <begin position="20"/>
        <end position="37"/>
    </location>
</feature>
<feature type="transmembrane region" description="Helical" evidence="9">
    <location>
        <begin position="237"/>
        <end position="260"/>
    </location>
</feature>
<dbReference type="InterPro" id="IPR052180">
    <property type="entry name" value="NhaC_Na-H+_Antiporter"/>
</dbReference>
<evidence type="ECO:0000256" key="2">
    <source>
        <dbReference type="ARBA" id="ARBA00022448"/>
    </source>
</evidence>
<evidence type="ECO:0000313" key="11">
    <source>
        <dbReference type="EMBL" id="HJA93599.1"/>
    </source>
</evidence>
<keyword evidence="2" id="KW-0813">Transport</keyword>
<evidence type="ECO:0000256" key="9">
    <source>
        <dbReference type="SAM" id="Phobius"/>
    </source>
</evidence>
<organism evidence="11 12">
    <name type="scientific">Candidatus Eisenbergiella merdipullorum</name>
    <dbReference type="NCBI Taxonomy" id="2838553"/>
    <lineage>
        <taxon>Bacteria</taxon>
        <taxon>Bacillati</taxon>
        <taxon>Bacillota</taxon>
        <taxon>Clostridia</taxon>
        <taxon>Lachnospirales</taxon>
        <taxon>Lachnospiraceae</taxon>
        <taxon>Eisenbergiella</taxon>
    </lineage>
</organism>
<feature type="transmembrane region" description="Helical" evidence="9">
    <location>
        <begin position="103"/>
        <end position="131"/>
    </location>
</feature>
<feature type="domain" description="Na+/H+ antiporter NhaC-like C-terminal" evidence="10">
    <location>
        <begin position="167"/>
        <end position="458"/>
    </location>
</feature>
<keyword evidence="6 9" id="KW-1133">Transmembrane helix</keyword>
<evidence type="ECO:0000256" key="7">
    <source>
        <dbReference type="ARBA" id="ARBA00023136"/>
    </source>
</evidence>
<evidence type="ECO:0000256" key="5">
    <source>
        <dbReference type="ARBA" id="ARBA00022692"/>
    </source>
</evidence>
<keyword evidence="7 9" id="KW-0472">Membrane</keyword>
<dbReference type="InterPro" id="IPR018461">
    <property type="entry name" value="Na/H_Antiport_NhaC-like_C"/>
</dbReference>
<dbReference type="GO" id="GO:0015297">
    <property type="term" value="F:antiporter activity"/>
    <property type="evidence" value="ECO:0007669"/>
    <property type="project" value="UniProtKB-KW"/>
</dbReference>
<feature type="transmembrane region" description="Helical" evidence="9">
    <location>
        <begin position="272"/>
        <end position="295"/>
    </location>
</feature>
<feature type="transmembrane region" description="Helical" evidence="9">
    <location>
        <begin position="356"/>
        <end position="383"/>
    </location>
</feature>
<accession>A0A9D2L0N9</accession>
<evidence type="ECO:0000256" key="1">
    <source>
        <dbReference type="ARBA" id="ARBA00004651"/>
    </source>
</evidence>
<evidence type="ECO:0000256" key="4">
    <source>
        <dbReference type="ARBA" id="ARBA00022475"/>
    </source>
</evidence>
<dbReference type="NCBIfam" id="TIGR00931">
    <property type="entry name" value="antiport_nhaC"/>
    <property type="match status" value="1"/>
</dbReference>
<evidence type="ECO:0000313" key="12">
    <source>
        <dbReference type="Proteomes" id="UP000886858"/>
    </source>
</evidence>
<evidence type="ECO:0000256" key="8">
    <source>
        <dbReference type="ARBA" id="ARBA00038435"/>
    </source>
</evidence>
<dbReference type="InterPro" id="IPR004770">
    <property type="entry name" value="Na/H_antiport_NhaC"/>
</dbReference>
<comment type="caution">
    <text evidence="11">The sequence shown here is derived from an EMBL/GenBank/DDBJ whole genome shotgun (WGS) entry which is preliminary data.</text>
</comment>
<comment type="subcellular location">
    <subcellularLocation>
        <location evidence="1">Cell membrane</location>
        <topology evidence="1">Multi-pass membrane protein</topology>
    </subcellularLocation>
</comment>
<keyword evidence="5 9" id="KW-0812">Transmembrane</keyword>
<keyword evidence="3" id="KW-0050">Antiport</keyword>
<protein>
    <submittedName>
        <fullName evidence="11">Na+/H+ antiporter NhaC</fullName>
    </submittedName>
</protein>
<dbReference type="GO" id="GO:0005886">
    <property type="term" value="C:plasma membrane"/>
    <property type="evidence" value="ECO:0007669"/>
    <property type="project" value="UniProtKB-SubCell"/>
</dbReference>
<feature type="transmembrane region" description="Helical" evidence="9">
    <location>
        <begin position="143"/>
        <end position="169"/>
    </location>
</feature>
<evidence type="ECO:0000256" key="6">
    <source>
        <dbReference type="ARBA" id="ARBA00022989"/>
    </source>
</evidence>
<dbReference type="PANTHER" id="PTHR33451">
    <property type="entry name" value="MALATE-2H(+)/NA(+)-LACTATE ANTIPORTER"/>
    <property type="match status" value="1"/>
</dbReference>
<feature type="transmembrane region" description="Helical" evidence="9">
    <location>
        <begin position="436"/>
        <end position="461"/>
    </location>
</feature>
<feature type="transmembrane region" description="Helical" evidence="9">
    <location>
        <begin position="198"/>
        <end position="216"/>
    </location>
</feature>
<dbReference type="PANTHER" id="PTHR33451:SF3">
    <property type="entry name" value="MALATE-2H(+)_NA(+)-LACTATE ANTIPORTER"/>
    <property type="match status" value="1"/>
</dbReference>
<name>A0A9D2L0N9_9FIRM</name>
<feature type="transmembrane region" description="Helical" evidence="9">
    <location>
        <begin position="409"/>
        <end position="430"/>
    </location>
</feature>
<dbReference type="Pfam" id="PF03553">
    <property type="entry name" value="Na_H_antiporter"/>
    <property type="match status" value="1"/>
</dbReference>
<dbReference type="AlphaFoldDB" id="A0A9D2L0N9"/>
<keyword evidence="4" id="KW-1003">Cell membrane</keyword>
<gene>
    <name evidence="11" type="primary">nhaC</name>
    <name evidence="11" type="ORF">H9717_10890</name>
</gene>
<sequence length="486" mass="51173">MEKALANRKETHKRPSAPVAVLSLAVIIASIVVSLRLNFGTQMAVFTGAAVAVAVALLLRTDWEEIQKQSMENLANCGIPLVILILVGIMIGVWMIGGTLPSLIYYGLRFISPAAIVPLTFLLCAVTSVFTGTSFGSIATMGLAMYGIGINMGIPGVVIAGAVVSGSYFGDKMSPMSDTTNVAPAMAGTDLYSHISSMMYTTVPATLVTLLLYILIGLRYSGGAYDTTNVTLMEETLAANFNINIACFIPLAMVLLLSALKVPSILAMGSSAIVSVIVAVATQGCSVSSVMEAALSGYTSQTGVQMVDTILTRGGITSMAGTVAIIFFSSIMAGALKSSGVLDLFVELLLKIAKSTRSLVVTTLIFAWGIVMLTGNQMLGIIIPGKTMGDMYDRLDVDRKVLSRSLEDAATIGSAIIPWSSAAAYITGVLGIGIGYIPFALLCYIVPVFSVLCAMTGFGMWNAKGNAMWKKGKETSEKWNTAFQKK</sequence>